<sequence length="167" mass="18580">MGKGMVKCQHCGLDHWSLRCPYRHQLAQLKEMGGSGDVSPTGNQHNSSGMAPVGDGAPKVAKYVPPSMRAGAAKTGASDDRGWDRDQEYTLRVTNLPEESTDEDLRDLFRHFGRIKRVYLARDKVTLAAKGFAFVTYLSEVDAERAIAGVHKHRYGNLILYVEWSDN</sequence>
<dbReference type="AlphaFoldDB" id="A0A7R9LPP4"/>
<dbReference type="GO" id="GO:0003723">
    <property type="term" value="F:RNA binding"/>
    <property type="evidence" value="ECO:0007669"/>
    <property type="project" value="UniProtKB-UniRule"/>
</dbReference>
<dbReference type="SUPFAM" id="SSF54928">
    <property type="entry name" value="RNA-binding domain, RBD"/>
    <property type="match status" value="1"/>
</dbReference>
<feature type="region of interest" description="Disordered" evidence="3">
    <location>
        <begin position="32"/>
        <end position="55"/>
    </location>
</feature>
<dbReference type="PROSITE" id="PS50102">
    <property type="entry name" value="RRM"/>
    <property type="match status" value="1"/>
</dbReference>
<dbReference type="Gene3D" id="3.30.70.330">
    <property type="match status" value="1"/>
</dbReference>
<evidence type="ECO:0000256" key="2">
    <source>
        <dbReference type="PROSITE-ProRule" id="PRU00176"/>
    </source>
</evidence>
<evidence type="ECO:0000256" key="1">
    <source>
        <dbReference type="ARBA" id="ARBA00022884"/>
    </source>
</evidence>
<dbReference type="InterPro" id="IPR035979">
    <property type="entry name" value="RBD_domain_sf"/>
</dbReference>
<reference evidence="5" key="1">
    <citation type="submission" date="2020-11" db="EMBL/GenBank/DDBJ databases">
        <authorList>
            <person name="Tran Van P."/>
        </authorList>
    </citation>
    <scope>NUCLEOTIDE SEQUENCE</scope>
</reference>
<evidence type="ECO:0000256" key="3">
    <source>
        <dbReference type="SAM" id="MobiDB-lite"/>
    </source>
</evidence>
<evidence type="ECO:0000259" key="4">
    <source>
        <dbReference type="PROSITE" id="PS50102"/>
    </source>
</evidence>
<dbReference type="Pfam" id="PF00076">
    <property type="entry name" value="RRM_1"/>
    <property type="match status" value="1"/>
</dbReference>
<dbReference type="OrthoDB" id="639027at2759"/>
<feature type="domain" description="RRM" evidence="4">
    <location>
        <begin position="89"/>
        <end position="167"/>
    </location>
</feature>
<keyword evidence="6" id="KW-1185">Reference proteome</keyword>
<dbReference type="InterPro" id="IPR034240">
    <property type="entry name" value="eIF3G_RRM"/>
</dbReference>
<accession>A0A7R9LPP4</accession>
<dbReference type="Proteomes" id="UP000759131">
    <property type="component" value="Unassembled WGS sequence"/>
</dbReference>
<dbReference type="EMBL" id="CAJPIZ010034598">
    <property type="protein sequence ID" value="CAG2120635.1"/>
    <property type="molecule type" value="Genomic_DNA"/>
</dbReference>
<dbReference type="InterPro" id="IPR000504">
    <property type="entry name" value="RRM_dom"/>
</dbReference>
<gene>
    <name evidence="5" type="ORF">OSB1V03_LOCUS20581</name>
</gene>
<proteinExistence type="predicted"/>
<name>A0A7R9LPP4_9ACAR</name>
<keyword evidence="1 2" id="KW-0694">RNA-binding</keyword>
<evidence type="ECO:0000313" key="5">
    <source>
        <dbReference type="EMBL" id="CAD7645590.1"/>
    </source>
</evidence>
<dbReference type="InterPro" id="IPR012677">
    <property type="entry name" value="Nucleotide-bd_a/b_plait_sf"/>
</dbReference>
<dbReference type="PANTHER" id="PTHR10352">
    <property type="entry name" value="EUKARYOTIC TRANSLATION INITIATION FACTOR 3 SUBUNIT G"/>
    <property type="match status" value="1"/>
</dbReference>
<dbReference type="CDD" id="cd12408">
    <property type="entry name" value="RRM_eIF3G_like"/>
    <property type="match status" value="1"/>
</dbReference>
<dbReference type="SMART" id="SM00360">
    <property type="entry name" value="RRM"/>
    <property type="match status" value="1"/>
</dbReference>
<evidence type="ECO:0000313" key="6">
    <source>
        <dbReference type="Proteomes" id="UP000759131"/>
    </source>
</evidence>
<protein>
    <recommendedName>
        <fullName evidence="4">RRM domain-containing protein</fullName>
    </recommendedName>
</protein>
<feature type="compositionally biased region" description="Polar residues" evidence="3">
    <location>
        <begin position="38"/>
        <end position="49"/>
    </location>
</feature>
<organism evidence="5">
    <name type="scientific">Medioppia subpectinata</name>
    <dbReference type="NCBI Taxonomy" id="1979941"/>
    <lineage>
        <taxon>Eukaryota</taxon>
        <taxon>Metazoa</taxon>
        <taxon>Ecdysozoa</taxon>
        <taxon>Arthropoda</taxon>
        <taxon>Chelicerata</taxon>
        <taxon>Arachnida</taxon>
        <taxon>Acari</taxon>
        <taxon>Acariformes</taxon>
        <taxon>Sarcoptiformes</taxon>
        <taxon>Oribatida</taxon>
        <taxon>Brachypylina</taxon>
        <taxon>Oppioidea</taxon>
        <taxon>Oppiidae</taxon>
        <taxon>Medioppia</taxon>
    </lineage>
</organism>
<dbReference type="EMBL" id="OC889173">
    <property type="protein sequence ID" value="CAD7645590.1"/>
    <property type="molecule type" value="Genomic_DNA"/>
</dbReference>